<evidence type="ECO:0000313" key="2">
    <source>
        <dbReference type="EMBL" id="KND95686.1"/>
    </source>
</evidence>
<evidence type="ECO:0000256" key="1">
    <source>
        <dbReference type="SAM" id="MobiDB-lite"/>
    </source>
</evidence>
<evidence type="ECO:0000313" key="3">
    <source>
        <dbReference type="Proteomes" id="UP000037122"/>
    </source>
</evidence>
<dbReference type="Proteomes" id="UP000037122">
    <property type="component" value="Unassembled WGS sequence"/>
</dbReference>
<feature type="region of interest" description="Disordered" evidence="1">
    <location>
        <begin position="1"/>
        <end position="38"/>
    </location>
</feature>
<protein>
    <submittedName>
        <fullName evidence="2">Uncharacterized protein</fullName>
    </submittedName>
</protein>
<proteinExistence type="predicted"/>
<dbReference type="AlphaFoldDB" id="A0A0L0NNG1"/>
<sequence>MCYNGRETPQLQKVPKKAQSGKETKWPLPLQRRRGPKETASFLHIPECCREDGWGGFGDDELLPLEERNRQNWGNGRRLMYLGAEVFYLESLLLKKKLKWR</sequence>
<organism evidence="2 3">
    <name type="scientific">Candidozyma auris</name>
    <name type="common">Yeast</name>
    <name type="synonym">Candida auris</name>
    <dbReference type="NCBI Taxonomy" id="498019"/>
    <lineage>
        <taxon>Eukaryota</taxon>
        <taxon>Fungi</taxon>
        <taxon>Dikarya</taxon>
        <taxon>Ascomycota</taxon>
        <taxon>Saccharomycotina</taxon>
        <taxon>Pichiomycetes</taxon>
        <taxon>Metschnikowiaceae</taxon>
        <taxon>Candidozyma</taxon>
    </lineage>
</organism>
<reference evidence="3" key="1">
    <citation type="journal article" date="2015" name="BMC Genomics">
        <title>Draft genome of a commonly misdiagnosed multidrug resistant pathogen Candida auris.</title>
        <authorList>
            <person name="Chatterjee S."/>
            <person name="Alampalli S.V."/>
            <person name="Nageshan R.K."/>
            <person name="Chettiar S.T."/>
            <person name="Joshi S."/>
            <person name="Tatu U.S."/>
        </authorList>
    </citation>
    <scope>NUCLEOTIDE SEQUENCE [LARGE SCALE GENOMIC DNA]</scope>
    <source>
        <strain evidence="3">6684</strain>
    </source>
</reference>
<dbReference type="EMBL" id="LGST01000066">
    <property type="protein sequence ID" value="KND95686.1"/>
    <property type="molecule type" value="Genomic_DNA"/>
</dbReference>
<accession>A0A0L0NNG1</accession>
<comment type="caution">
    <text evidence="2">The sequence shown here is derived from an EMBL/GenBank/DDBJ whole genome shotgun (WGS) entry which is preliminary data.</text>
</comment>
<dbReference type="VEuPathDB" id="FungiDB:QG37_08011"/>
<name>A0A0L0NNG1_CANAR</name>
<gene>
    <name evidence="2" type="ORF">QG37_08011</name>
</gene>